<evidence type="ECO:0000256" key="7">
    <source>
        <dbReference type="ARBA" id="ARBA00023136"/>
    </source>
</evidence>
<comment type="pathway">
    <text evidence="8">Quinol/quinone metabolism; menaquinone biosynthesis; menaquinol from 1,4-dihydroxy-2-naphthoate: step 1/2.</text>
</comment>
<feature type="transmembrane region" description="Helical" evidence="8">
    <location>
        <begin position="176"/>
        <end position="195"/>
    </location>
</feature>
<dbReference type="PANTHER" id="PTHR13929">
    <property type="entry name" value="1,4-DIHYDROXY-2-NAPHTHOATE OCTAPRENYLTRANSFERASE"/>
    <property type="match status" value="1"/>
</dbReference>
<comment type="subcellular location">
    <subcellularLocation>
        <location evidence="8">Cell membrane</location>
        <topology evidence="8">Multi-pass membrane protein</topology>
    </subcellularLocation>
    <subcellularLocation>
        <location evidence="1">Membrane</location>
        <topology evidence="1">Multi-pass membrane protein</topology>
    </subcellularLocation>
</comment>
<sequence length="307" mass="33583">MPASAKMTRPSKLQIWLRAVRSRSLIGTIIPVLLGGGFALIDRGFEGWTFLATLIVVILVQAGSYLFNDYFDHHKGADDETSLTPANPLRSGWLTPAQVYFGGWVCFAIAALVGGYIVSVGGWTILIFGAIGLLLGYLYTGTRFALAYHGLGELAVFVVMGPLIVVGTYYAMVKILYGHVILNAIPFGLLAAAALHAKNLRDLHHDQQIGKRTLATILGTRKAKWEHYTLLALSYLTMIAIWLLGYTPITSLLTLITLPIAWKTVQIIAKTSDPVELNLGLGLSALLQLLFGILNVFGIFLYYFLQI</sequence>
<keyword evidence="2 8" id="KW-0474">Menaquinone biosynthesis</keyword>
<keyword evidence="6 8" id="KW-1133">Transmembrane helix</keyword>
<evidence type="ECO:0000256" key="3">
    <source>
        <dbReference type="ARBA" id="ARBA00022475"/>
    </source>
</evidence>
<feature type="transmembrane region" description="Helical" evidence="8">
    <location>
        <begin position="20"/>
        <end position="41"/>
    </location>
</feature>
<dbReference type="Proteomes" id="UP001597343">
    <property type="component" value="Unassembled WGS sequence"/>
</dbReference>
<feature type="transmembrane region" description="Helical" evidence="8">
    <location>
        <begin position="151"/>
        <end position="170"/>
    </location>
</feature>
<dbReference type="RefSeq" id="WP_386048761.1">
    <property type="nucleotide sequence ID" value="NZ_JBHUIO010000011.1"/>
</dbReference>
<feature type="transmembrane region" description="Helical" evidence="8">
    <location>
        <begin position="123"/>
        <end position="139"/>
    </location>
</feature>
<feature type="transmembrane region" description="Helical" evidence="8">
    <location>
        <begin position="230"/>
        <end position="262"/>
    </location>
</feature>
<dbReference type="EMBL" id="JBHUIO010000011">
    <property type="protein sequence ID" value="MFD2171718.1"/>
    <property type="molecule type" value="Genomic_DNA"/>
</dbReference>
<feature type="transmembrane region" description="Helical" evidence="8">
    <location>
        <begin position="47"/>
        <end position="67"/>
    </location>
</feature>
<feature type="transmembrane region" description="Helical" evidence="8">
    <location>
        <begin position="282"/>
        <end position="305"/>
    </location>
</feature>
<dbReference type="InterPro" id="IPR026046">
    <property type="entry name" value="UBIAD1"/>
</dbReference>
<keyword evidence="5 8" id="KW-0812">Transmembrane</keyword>
<comment type="function">
    <text evidence="8">Conversion of 1,4-dihydroxy-2-naphthoate (DHNA) to demethylmenaquinone (DMK).</text>
</comment>
<dbReference type="EC" id="2.5.1.74" evidence="8 9"/>
<evidence type="ECO:0000256" key="1">
    <source>
        <dbReference type="ARBA" id="ARBA00004141"/>
    </source>
</evidence>
<dbReference type="InterPro" id="IPR004657">
    <property type="entry name" value="MenA"/>
</dbReference>
<dbReference type="InterPro" id="IPR044878">
    <property type="entry name" value="UbiA_sf"/>
</dbReference>
<proteinExistence type="inferred from homology"/>
<name>A0ABW5A259_9BACL</name>
<evidence type="ECO:0000313" key="11">
    <source>
        <dbReference type="Proteomes" id="UP001597343"/>
    </source>
</evidence>
<evidence type="ECO:0000256" key="9">
    <source>
        <dbReference type="NCBIfam" id="TIGR00751"/>
    </source>
</evidence>
<dbReference type="PIRSF" id="PIRSF005355">
    <property type="entry name" value="UBIAD1"/>
    <property type="match status" value="1"/>
</dbReference>
<dbReference type="CDD" id="cd13962">
    <property type="entry name" value="PT_UbiA_UBIAD1"/>
    <property type="match status" value="1"/>
</dbReference>
<evidence type="ECO:0000256" key="2">
    <source>
        <dbReference type="ARBA" id="ARBA00022428"/>
    </source>
</evidence>
<dbReference type="Gene3D" id="1.10.357.140">
    <property type="entry name" value="UbiA prenyltransferase"/>
    <property type="match status" value="1"/>
</dbReference>
<comment type="caution">
    <text evidence="10">The sequence shown here is derived from an EMBL/GenBank/DDBJ whole genome shotgun (WGS) entry which is preliminary data.</text>
</comment>
<dbReference type="HAMAP" id="MF_01937">
    <property type="entry name" value="MenA_1"/>
    <property type="match status" value="1"/>
</dbReference>
<dbReference type="InterPro" id="IPR000537">
    <property type="entry name" value="UbiA_prenyltransferase"/>
</dbReference>
<dbReference type="NCBIfam" id="TIGR00751">
    <property type="entry name" value="menA"/>
    <property type="match status" value="1"/>
</dbReference>
<comment type="catalytic activity">
    <reaction evidence="8">
        <text>an all-trans-polyprenyl diphosphate + 1,4-dihydroxy-2-naphthoate + H(+) = a 2-demethylmenaquinol + CO2 + diphosphate</text>
        <dbReference type="Rhea" id="RHEA:26478"/>
        <dbReference type="Rhea" id="RHEA-COMP:9563"/>
        <dbReference type="Rhea" id="RHEA-COMP:9564"/>
        <dbReference type="ChEBI" id="CHEBI:11173"/>
        <dbReference type="ChEBI" id="CHEBI:15378"/>
        <dbReference type="ChEBI" id="CHEBI:16526"/>
        <dbReference type="ChEBI" id="CHEBI:33019"/>
        <dbReference type="ChEBI" id="CHEBI:55437"/>
        <dbReference type="ChEBI" id="CHEBI:58914"/>
        <dbReference type="EC" id="2.5.1.74"/>
    </reaction>
</comment>
<gene>
    <name evidence="8 10" type="primary">menA</name>
    <name evidence="10" type="ORF">ACFSOY_17285</name>
</gene>
<evidence type="ECO:0000256" key="6">
    <source>
        <dbReference type="ARBA" id="ARBA00022989"/>
    </source>
</evidence>
<dbReference type="GO" id="GO:0046428">
    <property type="term" value="F:1,4-dihydroxy-2-naphthoate polyprenyltransferase activity"/>
    <property type="evidence" value="ECO:0007669"/>
    <property type="project" value="UniProtKB-EC"/>
</dbReference>
<keyword evidence="11" id="KW-1185">Reference proteome</keyword>
<comment type="similarity">
    <text evidence="8">Belongs to the MenA family. Type 1 subfamily.</text>
</comment>
<evidence type="ECO:0000256" key="4">
    <source>
        <dbReference type="ARBA" id="ARBA00022679"/>
    </source>
</evidence>
<protein>
    <recommendedName>
        <fullName evidence="8 9">1,4-dihydroxy-2-naphthoate octaprenyltransferase</fullName>
        <shortName evidence="8">DHNA-octaprenyltransferase</shortName>
        <ecNumber evidence="8 9">2.5.1.74</ecNumber>
    </recommendedName>
</protein>
<evidence type="ECO:0000256" key="8">
    <source>
        <dbReference type="HAMAP-Rule" id="MF_01937"/>
    </source>
</evidence>
<evidence type="ECO:0000313" key="10">
    <source>
        <dbReference type="EMBL" id="MFD2171718.1"/>
    </source>
</evidence>
<organism evidence="10 11">
    <name type="scientific">Tumebacillus lipolyticus</name>
    <dbReference type="NCBI Taxonomy" id="1280370"/>
    <lineage>
        <taxon>Bacteria</taxon>
        <taxon>Bacillati</taxon>
        <taxon>Bacillota</taxon>
        <taxon>Bacilli</taxon>
        <taxon>Bacillales</taxon>
        <taxon>Alicyclobacillaceae</taxon>
        <taxon>Tumebacillus</taxon>
    </lineage>
</organism>
<keyword evidence="4 8" id="KW-0808">Transferase</keyword>
<evidence type="ECO:0000256" key="5">
    <source>
        <dbReference type="ARBA" id="ARBA00022692"/>
    </source>
</evidence>
<accession>A0ABW5A259</accession>
<dbReference type="PANTHER" id="PTHR13929:SF0">
    <property type="entry name" value="UBIA PRENYLTRANSFERASE DOMAIN-CONTAINING PROTEIN 1"/>
    <property type="match status" value="1"/>
</dbReference>
<reference evidence="11" key="1">
    <citation type="journal article" date="2019" name="Int. J. Syst. Evol. Microbiol.">
        <title>The Global Catalogue of Microorganisms (GCM) 10K type strain sequencing project: providing services to taxonomists for standard genome sequencing and annotation.</title>
        <authorList>
            <consortium name="The Broad Institute Genomics Platform"/>
            <consortium name="The Broad Institute Genome Sequencing Center for Infectious Disease"/>
            <person name="Wu L."/>
            <person name="Ma J."/>
        </authorList>
    </citation>
    <scope>NUCLEOTIDE SEQUENCE [LARGE SCALE GENOMIC DNA]</scope>
    <source>
        <strain evidence="11">CGMCC 1.13574</strain>
    </source>
</reference>
<keyword evidence="7 8" id="KW-0472">Membrane</keyword>
<keyword evidence="3 8" id="KW-1003">Cell membrane</keyword>
<feature type="transmembrane region" description="Helical" evidence="8">
    <location>
        <begin position="99"/>
        <end position="117"/>
    </location>
</feature>
<dbReference type="Pfam" id="PF01040">
    <property type="entry name" value="UbiA"/>
    <property type="match status" value="1"/>
</dbReference>